<evidence type="ECO:0000313" key="3">
    <source>
        <dbReference type="Proteomes" id="UP000178565"/>
    </source>
</evidence>
<comment type="caution">
    <text evidence="2">The sequence shown here is derived from an EMBL/GenBank/DDBJ whole genome shotgun (WGS) entry which is preliminary data.</text>
</comment>
<keyword evidence="1" id="KW-0812">Transmembrane</keyword>
<dbReference type="STRING" id="1797785.A3B45_00115"/>
<gene>
    <name evidence="2" type="ORF">A3B45_00115</name>
</gene>
<dbReference type="Proteomes" id="UP000178565">
    <property type="component" value="Unassembled WGS sequence"/>
</dbReference>
<sequence length="306" mass="33328">MDKLKVFLTVHKQSFPFSGEKRKMTVILIVLLLLIVAGGFITFQKFTSSGGVAEEIDISFDPEGAYALLLPRRDGNALILNLKRTASYDEISYELAYTSLPDTTTVSGIKVTDEEGSVSGSIDRGVSGTIDTKDKKGEYEQEILFGSCSKNVCKYDKGVENGTLSLKIRKGKKTYKMITQWHLQKVDVALGVLNSLDSHFSYKVADERGDLSVVGFSIISDLTGVPKLPSSKAVSGKVYALNIPVAKELPTGVVTVELSENPSSDAKIYRYNSSENKWEELETKIDGSKLQTTANGAGIFAVLTSK</sequence>
<dbReference type="EMBL" id="MFDM01000023">
    <property type="protein sequence ID" value="OGE42601.1"/>
    <property type="molecule type" value="Genomic_DNA"/>
</dbReference>
<protein>
    <submittedName>
        <fullName evidence="2">Uncharacterized protein</fullName>
    </submittedName>
</protein>
<reference evidence="2 3" key="1">
    <citation type="journal article" date="2016" name="Nat. Commun.">
        <title>Thousands of microbial genomes shed light on interconnected biogeochemical processes in an aquifer system.</title>
        <authorList>
            <person name="Anantharaman K."/>
            <person name="Brown C.T."/>
            <person name="Hug L.A."/>
            <person name="Sharon I."/>
            <person name="Castelle C.J."/>
            <person name="Probst A.J."/>
            <person name="Thomas B.C."/>
            <person name="Singh A."/>
            <person name="Wilkins M.J."/>
            <person name="Karaoz U."/>
            <person name="Brodie E.L."/>
            <person name="Williams K.H."/>
            <person name="Hubbard S.S."/>
            <person name="Banfield J.F."/>
        </authorList>
    </citation>
    <scope>NUCLEOTIDE SEQUENCE [LARGE SCALE GENOMIC DNA]</scope>
</reference>
<dbReference type="AlphaFoldDB" id="A0A1F5KPR8"/>
<feature type="transmembrane region" description="Helical" evidence="1">
    <location>
        <begin position="24"/>
        <end position="43"/>
    </location>
</feature>
<keyword evidence="1" id="KW-0472">Membrane</keyword>
<organism evidence="2 3">
    <name type="scientific">Candidatus Daviesbacteria bacterium RIFCSPLOWO2_01_FULL_39_12</name>
    <dbReference type="NCBI Taxonomy" id="1797785"/>
    <lineage>
        <taxon>Bacteria</taxon>
        <taxon>Candidatus Daviesiibacteriota</taxon>
    </lineage>
</organism>
<evidence type="ECO:0000256" key="1">
    <source>
        <dbReference type="SAM" id="Phobius"/>
    </source>
</evidence>
<evidence type="ECO:0000313" key="2">
    <source>
        <dbReference type="EMBL" id="OGE42601.1"/>
    </source>
</evidence>
<name>A0A1F5KPR8_9BACT</name>
<accession>A0A1F5KPR8</accession>
<keyword evidence="1" id="KW-1133">Transmembrane helix</keyword>
<proteinExistence type="predicted"/>